<sequence>MRDERLAAVAAAVQRHLPGWVVIPAPYHGGLSAFGACTRETTVIDASDPETLINLCRVAELATASGAHRAP</sequence>
<organism evidence="1 2">
    <name type="scientific">Actinoallomurus vinaceus</name>
    <dbReference type="NCBI Taxonomy" id="1080074"/>
    <lineage>
        <taxon>Bacteria</taxon>
        <taxon>Bacillati</taxon>
        <taxon>Actinomycetota</taxon>
        <taxon>Actinomycetes</taxon>
        <taxon>Streptosporangiales</taxon>
        <taxon>Thermomonosporaceae</taxon>
        <taxon>Actinoallomurus</taxon>
    </lineage>
</organism>
<comment type="caution">
    <text evidence="1">The sequence shown here is derived from an EMBL/GenBank/DDBJ whole genome shotgun (WGS) entry which is preliminary data.</text>
</comment>
<name>A0ABP8U9C2_9ACTN</name>
<accession>A0ABP8U9C2</accession>
<evidence type="ECO:0000313" key="1">
    <source>
        <dbReference type="EMBL" id="GAA4626816.1"/>
    </source>
</evidence>
<keyword evidence="2" id="KW-1185">Reference proteome</keyword>
<protein>
    <submittedName>
        <fullName evidence="1">Uncharacterized protein</fullName>
    </submittedName>
</protein>
<dbReference type="EMBL" id="BAABHK010000004">
    <property type="protein sequence ID" value="GAA4626816.1"/>
    <property type="molecule type" value="Genomic_DNA"/>
</dbReference>
<proteinExistence type="predicted"/>
<dbReference type="Proteomes" id="UP001501442">
    <property type="component" value="Unassembled WGS sequence"/>
</dbReference>
<reference evidence="2" key="1">
    <citation type="journal article" date="2019" name="Int. J. Syst. Evol. Microbiol.">
        <title>The Global Catalogue of Microorganisms (GCM) 10K type strain sequencing project: providing services to taxonomists for standard genome sequencing and annotation.</title>
        <authorList>
            <consortium name="The Broad Institute Genomics Platform"/>
            <consortium name="The Broad Institute Genome Sequencing Center for Infectious Disease"/>
            <person name="Wu L."/>
            <person name="Ma J."/>
        </authorList>
    </citation>
    <scope>NUCLEOTIDE SEQUENCE [LARGE SCALE GENOMIC DNA]</scope>
    <source>
        <strain evidence="2">JCM 17939</strain>
    </source>
</reference>
<dbReference type="RefSeq" id="WP_345432048.1">
    <property type="nucleotide sequence ID" value="NZ_BAABHK010000004.1"/>
</dbReference>
<gene>
    <name evidence="1" type="ORF">GCM10023196_036610</name>
</gene>
<evidence type="ECO:0000313" key="2">
    <source>
        <dbReference type="Proteomes" id="UP001501442"/>
    </source>
</evidence>